<gene>
    <name evidence="1" type="ORF">PGT21_003729</name>
    <name evidence="2" type="ORF">PGTUg99_004452</name>
</gene>
<dbReference type="Proteomes" id="UP000324748">
    <property type="component" value="Unassembled WGS sequence"/>
</dbReference>
<dbReference type="AlphaFoldDB" id="A0A5B0SHH0"/>
<keyword evidence="3" id="KW-1185">Reference proteome</keyword>
<dbReference type="Proteomes" id="UP000325313">
    <property type="component" value="Unassembled WGS sequence"/>
</dbReference>
<evidence type="ECO:0000313" key="3">
    <source>
        <dbReference type="Proteomes" id="UP000324748"/>
    </source>
</evidence>
<evidence type="ECO:0000313" key="1">
    <source>
        <dbReference type="EMBL" id="KAA1071329.1"/>
    </source>
</evidence>
<protein>
    <submittedName>
        <fullName evidence="2">Uncharacterized protein</fullName>
    </submittedName>
</protein>
<evidence type="ECO:0000313" key="4">
    <source>
        <dbReference type="Proteomes" id="UP000325313"/>
    </source>
</evidence>
<dbReference type="EMBL" id="VSWC01000170">
    <property type="protein sequence ID" value="KAA1071329.1"/>
    <property type="molecule type" value="Genomic_DNA"/>
</dbReference>
<reference evidence="3 4" key="1">
    <citation type="submission" date="2019-05" db="EMBL/GenBank/DDBJ databases">
        <title>Emergence of the Ug99 lineage of the wheat stem rust pathogen through somatic hybridization.</title>
        <authorList>
            <person name="Li F."/>
            <person name="Upadhyaya N.M."/>
            <person name="Sperschneider J."/>
            <person name="Matny O."/>
            <person name="Nguyen-Phuc H."/>
            <person name="Mago R."/>
            <person name="Raley C."/>
            <person name="Miller M.E."/>
            <person name="Silverstein K.A.T."/>
            <person name="Henningsen E."/>
            <person name="Hirsch C.D."/>
            <person name="Visser B."/>
            <person name="Pretorius Z.A."/>
            <person name="Steffenson B.J."/>
            <person name="Schwessinger B."/>
            <person name="Dodds P.N."/>
            <person name="Figueroa M."/>
        </authorList>
    </citation>
    <scope>NUCLEOTIDE SEQUENCE [LARGE SCALE GENOMIC DNA]</scope>
    <source>
        <strain evidence="1">21-0</strain>
        <strain evidence="2 4">Ug99</strain>
    </source>
</reference>
<organism evidence="2 4">
    <name type="scientific">Puccinia graminis f. sp. tritici</name>
    <dbReference type="NCBI Taxonomy" id="56615"/>
    <lineage>
        <taxon>Eukaryota</taxon>
        <taxon>Fungi</taxon>
        <taxon>Dikarya</taxon>
        <taxon>Basidiomycota</taxon>
        <taxon>Pucciniomycotina</taxon>
        <taxon>Pucciniomycetes</taxon>
        <taxon>Pucciniales</taxon>
        <taxon>Pucciniaceae</taxon>
        <taxon>Puccinia</taxon>
    </lineage>
</organism>
<accession>A0A5B0SHH0</accession>
<name>A0A5B0SHH0_PUCGR</name>
<evidence type="ECO:0000313" key="2">
    <source>
        <dbReference type="EMBL" id="KAA1136919.1"/>
    </source>
</evidence>
<proteinExistence type="predicted"/>
<sequence length="104" mass="11535">MKPPDVAPRGSDMQLSVVRLEDPRQRILDEAEANVHRRGIDVSNEPDRLRCEFVESTTKKSSVRGTDDELSPYRGLTELISSVPRIGRVSSVPQPRAVRTAPGV</sequence>
<comment type="caution">
    <text evidence="2">The sequence shown here is derived from an EMBL/GenBank/DDBJ whole genome shotgun (WGS) entry which is preliminary data.</text>
</comment>
<dbReference type="EMBL" id="VDEP01000015">
    <property type="protein sequence ID" value="KAA1136919.1"/>
    <property type="molecule type" value="Genomic_DNA"/>
</dbReference>